<dbReference type="InterPro" id="IPR018891">
    <property type="entry name" value="AIPR_C"/>
</dbReference>
<dbReference type="InterPro" id="IPR055101">
    <property type="entry name" value="AIPR_N"/>
</dbReference>
<sequence length="567" mass="63737">MDNNKKDFEELAQEIKAGIASTGDMPVTEFFNLYAEAAAENGDTPDLTYCPILKDSAGGYRVDGYAFDVQESSDSAISELYLAVCEYHDDSEQFSITKKNIEKAVEGIRRFVTKATTSDFIFDLEESSPAFQLAILLKEHLVKIKRIRLVVFTNGVLSLRKKSFPDEKVGELLLSVNVIDIERYSKITSQGNEPVEVNFVEDFGGGIKNLAASPSGINSYKSYLFALPGNVLAEVFARYKNRLLEKNVRTYLQAVTKVNKGILKTIEKEPHMFFAYNNGITATASGIALYESEDGETLIEKIDDFQIVNGGQTTASLNYARDAKSLDLSNVFVQVKLAVVESDTIADVVPKISEYANTQNKVSTADLQANSEIQIQIERVSKQVQTPQRAGELHSSRWFYERARGQFKSLFSYKTAAERKKLQTLYPRSQLISKTDLAKYEFAFDARPHHVSEGAQKCFSRFVQVLNKYSVKDINDQWFRRAVAKAILFNEVDKAVNGATWYQEDRGYKAPIVAYTVSAVADGFRSQGLQIDLDRIWKEQSLDSNFLNWVVNVAQNVAKILKSPHRK</sequence>
<dbReference type="Proteomes" id="UP000595095">
    <property type="component" value="Chromosome"/>
</dbReference>
<dbReference type="Pfam" id="PF22879">
    <property type="entry name" value="AIPR_N"/>
    <property type="match status" value="1"/>
</dbReference>
<dbReference type="Pfam" id="PF10592">
    <property type="entry name" value="AIPR"/>
    <property type="match status" value="1"/>
</dbReference>
<dbReference type="AlphaFoldDB" id="A0A7S9DYQ3"/>
<evidence type="ECO:0000259" key="1">
    <source>
        <dbReference type="Pfam" id="PF10592"/>
    </source>
</evidence>
<feature type="domain" description="Abortive phage infection protein C-terminal" evidence="1">
    <location>
        <begin position="244"/>
        <end position="564"/>
    </location>
</feature>
<protein>
    <submittedName>
        <fullName evidence="3">AIPR family protein</fullName>
    </submittedName>
</protein>
<dbReference type="RefSeq" id="WP_195810823.1">
    <property type="nucleotide sequence ID" value="NZ_CP064795.1"/>
</dbReference>
<evidence type="ECO:0000313" key="3">
    <source>
        <dbReference type="EMBL" id="QPG05740.1"/>
    </source>
</evidence>
<dbReference type="KEGG" id="smaa:IT774_00125"/>
<evidence type="ECO:0000259" key="2">
    <source>
        <dbReference type="Pfam" id="PF22879"/>
    </source>
</evidence>
<feature type="domain" description="Abortive infection phage resistance protein N-terminal" evidence="2">
    <location>
        <begin position="30"/>
        <end position="183"/>
    </location>
</feature>
<evidence type="ECO:0000313" key="4">
    <source>
        <dbReference type="Proteomes" id="UP000595095"/>
    </source>
</evidence>
<gene>
    <name evidence="3" type="ORF">IT774_00125</name>
</gene>
<keyword evidence="4" id="KW-1185">Reference proteome</keyword>
<proteinExistence type="predicted"/>
<reference evidence="3 4" key="1">
    <citation type="submission" date="2020-11" db="EMBL/GenBank/DDBJ databases">
        <title>Complete genome sequence for Salinimonas sp. strain G2-b.</title>
        <authorList>
            <person name="Park S.-J."/>
        </authorList>
    </citation>
    <scope>NUCLEOTIDE SEQUENCE [LARGE SCALE GENOMIC DNA]</scope>
    <source>
        <strain evidence="3 4">G2-b</strain>
    </source>
</reference>
<accession>A0A7S9DYQ3</accession>
<organism evidence="3 4">
    <name type="scientific">Salinimonas marina</name>
    <dbReference type="NCBI Taxonomy" id="2785918"/>
    <lineage>
        <taxon>Bacteria</taxon>
        <taxon>Pseudomonadati</taxon>
        <taxon>Pseudomonadota</taxon>
        <taxon>Gammaproteobacteria</taxon>
        <taxon>Alteromonadales</taxon>
        <taxon>Alteromonadaceae</taxon>
        <taxon>Alteromonas/Salinimonas group</taxon>
        <taxon>Salinimonas</taxon>
    </lineage>
</organism>
<dbReference type="EMBL" id="CP064795">
    <property type="protein sequence ID" value="QPG05740.1"/>
    <property type="molecule type" value="Genomic_DNA"/>
</dbReference>
<name>A0A7S9DYQ3_9ALTE</name>